<accession>A0A9W9E0R5</accession>
<evidence type="ECO:0000313" key="2">
    <source>
        <dbReference type="EMBL" id="KAJ4494652.1"/>
    </source>
</evidence>
<feature type="compositionally biased region" description="Low complexity" evidence="1">
    <location>
        <begin position="214"/>
        <end position="227"/>
    </location>
</feature>
<reference evidence="2" key="1">
    <citation type="submission" date="2022-08" db="EMBL/GenBank/DDBJ databases">
        <authorList>
            <consortium name="DOE Joint Genome Institute"/>
            <person name="Min B."/>
            <person name="Riley R."/>
            <person name="Sierra-Patev S."/>
            <person name="Naranjo-Ortiz M."/>
            <person name="Looney B."/>
            <person name="Konkel Z."/>
            <person name="Slot J.C."/>
            <person name="Sakamoto Y."/>
            <person name="Steenwyk J.L."/>
            <person name="Rokas A."/>
            <person name="Carro J."/>
            <person name="Camarero S."/>
            <person name="Ferreira P."/>
            <person name="Molpeceres G."/>
            <person name="Ruiz-Duenas F.J."/>
            <person name="Serrano A."/>
            <person name="Henrissat B."/>
            <person name="Drula E."/>
            <person name="Hughes K.W."/>
            <person name="Mata J.L."/>
            <person name="Ishikawa N.K."/>
            <person name="Vargas-Isla R."/>
            <person name="Ushijima S."/>
            <person name="Smith C.A."/>
            <person name="Ahrendt S."/>
            <person name="Andreopoulos W."/>
            <person name="He G."/>
            <person name="Labutti K."/>
            <person name="Lipzen A."/>
            <person name="Ng V."/>
            <person name="Sandor L."/>
            <person name="Barry K."/>
            <person name="Martinez A.T."/>
            <person name="Xiao Y."/>
            <person name="Gibbons J.G."/>
            <person name="Terashima K."/>
            <person name="Hibbett D.S."/>
            <person name="Grigoriev I.V."/>
        </authorList>
    </citation>
    <scope>NUCLEOTIDE SEQUENCE</scope>
    <source>
        <strain evidence="2">Sp2 HRB7682 ss15</strain>
    </source>
</reference>
<reference evidence="2" key="2">
    <citation type="journal article" date="2023" name="Proc. Natl. Acad. Sci. U.S.A.">
        <title>A global phylogenomic analysis of the shiitake genus Lentinula.</title>
        <authorList>
            <person name="Sierra-Patev S."/>
            <person name="Min B."/>
            <person name="Naranjo-Ortiz M."/>
            <person name="Looney B."/>
            <person name="Konkel Z."/>
            <person name="Slot J.C."/>
            <person name="Sakamoto Y."/>
            <person name="Steenwyk J.L."/>
            <person name="Rokas A."/>
            <person name="Carro J."/>
            <person name="Camarero S."/>
            <person name="Ferreira P."/>
            <person name="Molpeceres G."/>
            <person name="Ruiz-Duenas F.J."/>
            <person name="Serrano A."/>
            <person name="Henrissat B."/>
            <person name="Drula E."/>
            <person name="Hughes K.W."/>
            <person name="Mata J.L."/>
            <person name="Ishikawa N.K."/>
            <person name="Vargas-Isla R."/>
            <person name="Ushijima S."/>
            <person name="Smith C.A."/>
            <person name="Donoghue J."/>
            <person name="Ahrendt S."/>
            <person name="Andreopoulos W."/>
            <person name="He G."/>
            <person name="LaButti K."/>
            <person name="Lipzen A."/>
            <person name="Ng V."/>
            <person name="Riley R."/>
            <person name="Sandor L."/>
            <person name="Barry K."/>
            <person name="Martinez A.T."/>
            <person name="Xiao Y."/>
            <person name="Gibbons J.G."/>
            <person name="Terashima K."/>
            <person name="Grigoriev I.V."/>
            <person name="Hibbett D."/>
        </authorList>
    </citation>
    <scope>NUCLEOTIDE SEQUENCE</scope>
    <source>
        <strain evidence="2">Sp2 HRB7682 ss15</strain>
    </source>
</reference>
<gene>
    <name evidence="2" type="ORF">C8J55DRAFT_101676</name>
</gene>
<sequence>MPSLHLLARIYRKKTTSLDHDGSGPRVTPEPRASQNENTLPRSSLSSPFERRIHPNLNALAAELSSDIQDTRPPNETSFPPPASPSQIDVNIPFLPLTPWIRTRHSSSSANPTTTQIANTSTRTQEERSEVQEHIPSNRSIDPTTSQSNASPTPSNERPESRTNRIFNRLTGLGARASPTPNPPSAWNTFGRRKSRRHNSIPHASDFGASPDVSLSNSQRSRASSNQTSPCQFLSHILDPNPNSCPFKLHRILSILIPHLLQHLPSALLVLYMVKLRLLLFFRRIQHCALVYSVVRMEQYQTKTLMKSMKGREIRALIII</sequence>
<dbReference type="AlphaFoldDB" id="A0A9W9E0R5"/>
<comment type="caution">
    <text evidence="2">The sequence shown here is derived from an EMBL/GenBank/DDBJ whole genome shotgun (WGS) entry which is preliminary data.</text>
</comment>
<feature type="compositionally biased region" description="Polar residues" evidence="1">
    <location>
        <begin position="69"/>
        <end position="78"/>
    </location>
</feature>
<feature type="compositionally biased region" description="Polar residues" evidence="1">
    <location>
        <begin position="135"/>
        <end position="156"/>
    </location>
</feature>
<feature type="region of interest" description="Disordered" evidence="1">
    <location>
        <begin position="103"/>
        <end position="227"/>
    </location>
</feature>
<protein>
    <submittedName>
        <fullName evidence="2">Uncharacterized protein</fullName>
    </submittedName>
</protein>
<evidence type="ECO:0000256" key="1">
    <source>
        <dbReference type="SAM" id="MobiDB-lite"/>
    </source>
</evidence>
<feature type="compositionally biased region" description="Polar residues" evidence="1">
    <location>
        <begin position="33"/>
        <end position="47"/>
    </location>
</feature>
<feature type="compositionally biased region" description="Basic residues" evidence="1">
    <location>
        <begin position="191"/>
        <end position="200"/>
    </location>
</feature>
<feature type="region of interest" description="Disordered" evidence="1">
    <location>
        <begin position="15"/>
        <end position="50"/>
    </location>
</feature>
<name>A0A9W9E0R5_9AGAR</name>
<dbReference type="EMBL" id="JANVFS010000002">
    <property type="protein sequence ID" value="KAJ4494652.1"/>
    <property type="molecule type" value="Genomic_DNA"/>
</dbReference>
<feature type="compositionally biased region" description="Basic and acidic residues" evidence="1">
    <location>
        <begin position="124"/>
        <end position="133"/>
    </location>
</feature>
<feature type="region of interest" description="Disordered" evidence="1">
    <location>
        <begin position="69"/>
        <end position="90"/>
    </location>
</feature>
<proteinExistence type="predicted"/>
<evidence type="ECO:0000313" key="3">
    <source>
        <dbReference type="Proteomes" id="UP001150238"/>
    </source>
</evidence>
<dbReference type="Proteomes" id="UP001150238">
    <property type="component" value="Unassembled WGS sequence"/>
</dbReference>
<feature type="compositionally biased region" description="Polar residues" evidence="1">
    <location>
        <begin position="106"/>
        <end position="123"/>
    </location>
</feature>
<organism evidence="2 3">
    <name type="scientific">Lentinula lateritia</name>
    <dbReference type="NCBI Taxonomy" id="40482"/>
    <lineage>
        <taxon>Eukaryota</taxon>
        <taxon>Fungi</taxon>
        <taxon>Dikarya</taxon>
        <taxon>Basidiomycota</taxon>
        <taxon>Agaricomycotina</taxon>
        <taxon>Agaricomycetes</taxon>
        <taxon>Agaricomycetidae</taxon>
        <taxon>Agaricales</taxon>
        <taxon>Marasmiineae</taxon>
        <taxon>Omphalotaceae</taxon>
        <taxon>Lentinula</taxon>
    </lineage>
</organism>